<name>A0A7E4VC86_PANRE</name>
<dbReference type="Proteomes" id="UP000492821">
    <property type="component" value="Unassembled WGS sequence"/>
</dbReference>
<dbReference type="WBParaSite" id="Pan_g19288.t1">
    <property type="protein sequence ID" value="Pan_g19288.t1"/>
    <property type="gene ID" value="Pan_g19288"/>
</dbReference>
<keyword evidence="1" id="KW-1185">Reference proteome</keyword>
<dbReference type="PROSITE" id="PS50270">
    <property type="entry name" value="NGF_2"/>
    <property type="match status" value="1"/>
</dbReference>
<organism evidence="1 2">
    <name type="scientific">Panagrellus redivivus</name>
    <name type="common">Microworm</name>
    <dbReference type="NCBI Taxonomy" id="6233"/>
    <lineage>
        <taxon>Eukaryota</taxon>
        <taxon>Metazoa</taxon>
        <taxon>Ecdysozoa</taxon>
        <taxon>Nematoda</taxon>
        <taxon>Chromadorea</taxon>
        <taxon>Rhabditida</taxon>
        <taxon>Tylenchina</taxon>
        <taxon>Panagrolaimomorpha</taxon>
        <taxon>Panagrolaimoidea</taxon>
        <taxon>Panagrolaimidae</taxon>
        <taxon>Panagrellus</taxon>
    </lineage>
</organism>
<reference evidence="1" key="1">
    <citation type="journal article" date="2013" name="Genetics">
        <title>The draft genome and transcriptome of Panagrellus redivivus are shaped by the harsh demands of a free-living lifestyle.</title>
        <authorList>
            <person name="Srinivasan J."/>
            <person name="Dillman A.R."/>
            <person name="Macchietto M.G."/>
            <person name="Heikkinen L."/>
            <person name="Lakso M."/>
            <person name="Fracchia K.M."/>
            <person name="Antoshechkin I."/>
            <person name="Mortazavi A."/>
            <person name="Wong G."/>
            <person name="Sternberg P.W."/>
        </authorList>
    </citation>
    <scope>NUCLEOTIDE SEQUENCE [LARGE SCALE GENOMIC DNA]</scope>
    <source>
        <strain evidence="1">MT8872</strain>
    </source>
</reference>
<accession>A0A7E4VC86</accession>
<proteinExistence type="predicted"/>
<reference evidence="2" key="2">
    <citation type="submission" date="2020-10" db="UniProtKB">
        <authorList>
            <consortium name="WormBaseParasite"/>
        </authorList>
    </citation>
    <scope>IDENTIFICATION</scope>
</reference>
<evidence type="ECO:0000313" key="2">
    <source>
        <dbReference type="WBParaSite" id="Pan_g19288.t1"/>
    </source>
</evidence>
<sequence length="358" mass="39472">MTLKKYVVINGFVTPPSITTNMAFNLDSAICLAIMALLAIASTSFAAISKPKPFIYNSAPPELALAAMQIGQNERIAYIDDLKKVKTEEESAELYTHHLGVCSTVASEESMALWLHLGDGGESASSRQPDIFDAMGVDSVSARLMRLPTAMQSEMIHQACLKHELQFQCAYGFLQDYDRIAENIEAMSAVDGNMKMMFETECKHPEESPSIYACLGENAAKWEQECGVAITAYNETRSEVNTKMGTIYFEIAASIKSAVEKATSRAELETVVADGTAVMTQTLSTLARLEGYKCRSYYQMERCLFKAVSNTCGADALSAISTILRVGYLRRERGDDLHNEFYENQVPLHRACAKVFSS</sequence>
<evidence type="ECO:0000313" key="1">
    <source>
        <dbReference type="Proteomes" id="UP000492821"/>
    </source>
</evidence>
<dbReference type="AlphaFoldDB" id="A0A7E4VC86"/>
<protein>
    <submittedName>
        <fullName evidence="2">DUF725 domain-containing protein</fullName>
    </submittedName>
</protein>